<evidence type="ECO:0000256" key="5">
    <source>
        <dbReference type="ARBA" id="ARBA00022984"/>
    </source>
</evidence>
<name>A0A2M7Q8E5_9BACT</name>
<comment type="similarity">
    <text evidence="1 9">Belongs to the peptidase S11 family.</text>
</comment>
<dbReference type="InterPro" id="IPR001967">
    <property type="entry name" value="Peptidase_S11_N"/>
</dbReference>
<organism evidence="12 13">
    <name type="scientific">Candidatus Wolfebacteria bacterium CG_4_10_14_0_8_um_filter_37_11</name>
    <dbReference type="NCBI Taxonomy" id="1975062"/>
    <lineage>
        <taxon>Bacteria</taxon>
        <taxon>Candidatus Wolfeibacteriota</taxon>
    </lineage>
</organism>
<keyword evidence="5" id="KW-0573">Peptidoglycan synthesis</keyword>
<evidence type="ECO:0000256" key="6">
    <source>
        <dbReference type="ARBA" id="ARBA00023316"/>
    </source>
</evidence>
<evidence type="ECO:0000259" key="11">
    <source>
        <dbReference type="Pfam" id="PF00768"/>
    </source>
</evidence>
<dbReference type="PANTHER" id="PTHR21581:SF6">
    <property type="entry name" value="TRAFFICKING PROTEIN PARTICLE COMPLEX SUBUNIT 12"/>
    <property type="match status" value="1"/>
</dbReference>
<reference evidence="13" key="1">
    <citation type="submission" date="2017-09" db="EMBL/GenBank/DDBJ databases">
        <title>Depth-based differentiation of microbial function through sediment-hosted aquifers and enrichment of novel symbionts in the deep terrestrial subsurface.</title>
        <authorList>
            <person name="Probst A.J."/>
            <person name="Ladd B."/>
            <person name="Jarett J.K."/>
            <person name="Geller-Mcgrath D.E."/>
            <person name="Sieber C.M.K."/>
            <person name="Emerson J.B."/>
            <person name="Anantharaman K."/>
            <person name="Thomas B.C."/>
            <person name="Malmstrom R."/>
            <person name="Stieglmeier M."/>
            <person name="Klingl A."/>
            <person name="Woyke T."/>
            <person name="Ryan C.M."/>
            <person name="Banfield J.F."/>
        </authorList>
    </citation>
    <scope>NUCLEOTIDE SEQUENCE [LARGE SCALE GENOMIC DNA]</scope>
</reference>
<dbReference type="Proteomes" id="UP000230363">
    <property type="component" value="Unassembled WGS sequence"/>
</dbReference>
<feature type="coiled-coil region" evidence="10">
    <location>
        <begin position="63"/>
        <end position="90"/>
    </location>
</feature>
<dbReference type="PANTHER" id="PTHR21581">
    <property type="entry name" value="D-ALANYL-D-ALANINE CARBOXYPEPTIDASE"/>
    <property type="match status" value="1"/>
</dbReference>
<dbReference type="GO" id="GO:0009252">
    <property type="term" value="P:peptidoglycan biosynthetic process"/>
    <property type="evidence" value="ECO:0007669"/>
    <property type="project" value="UniProtKB-KW"/>
</dbReference>
<dbReference type="GO" id="GO:0008360">
    <property type="term" value="P:regulation of cell shape"/>
    <property type="evidence" value="ECO:0007669"/>
    <property type="project" value="UniProtKB-KW"/>
</dbReference>
<evidence type="ECO:0000256" key="3">
    <source>
        <dbReference type="ARBA" id="ARBA00022801"/>
    </source>
</evidence>
<dbReference type="GO" id="GO:0006508">
    <property type="term" value="P:proteolysis"/>
    <property type="evidence" value="ECO:0007669"/>
    <property type="project" value="InterPro"/>
</dbReference>
<evidence type="ECO:0000313" key="13">
    <source>
        <dbReference type="Proteomes" id="UP000230363"/>
    </source>
</evidence>
<feature type="active site" evidence="7">
    <location>
        <position position="231"/>
    </location>
</feature>
<dbReference type="PRINTS" id="PR00725">
    <property type="entry name" value="DADACBPTASE1"/>
</dbReference>
<evidence type="ECO:0000256" key="2">
    <source>
        <dbReference type="ARBA" id="ARBA00022729"/>
    </source>
</evidence>
<feature type="active site" description="Proton acceptor" evidence="7">
    <location>
        <position position="179"/>
    </location>
</feature>
<accession>A0A2M7Q8E5</accession>
<dbReference type="AlphaFoldDB" id="A0A2M7Q8E5"/>
<feature type="active site" description="Acyl-ester intermediate" evidence="7">
    <location>
        <position position="176"/>
    </location>
</feature>
<comment type="caution">
    <text evidence="12">The sequence shown here is derived from an EMBL/GenBank/DDBJ whole genome shotgun (WGS) entry which is preliminary data.</text>
</comment>
<keyword evidence="2" id="KW-0732">Signal</keyword>
<evidence type="ECO:0000256" key="1">
    <source>
        <dbReference type="ARBA" id="ARBA00007164"/>
    </source>
</evidence>
<dbReference type="SUPFAM" id="SSF56601">
    <property type="entry name" value="beta-lactamase/transpeptidase-like"/>
    <property type="match status" value="1"/>
</dbReference>
<keyword evidence="10" id="KW-0175">Coiled coil</keyword>
<sequence>MQLQAIFLILTIFVSYLILGGDSNQSQDKAVDLAVSQTVVKLSFKDKISNVIVGVIIIANQNLNSLGNKADKLIALAQEIKQKKAENEETIKPDDKISSLPDKDFKHLPPEEFDSQIASYRISAEKTEAELNFNNGTKCDLQKETSLKSRTALIKYIDYNFNLFAFNSQKRWPIASVSKLMTAVIILEKIGAEKEITINASAVATEGTTGAFKAGEIFKAEDLIKAMMVVSSNDAAVALAEDFGKENFAVIMNQKAKELGMNDTYYEESTGLSFLNQSTADDLTKLATYIYNNYPQILEISRQKEVVIKELKSQKSRKLLNINRFAGSPDFIGGKTGYIDESGRNLVAFFNKDNKTVLTVVLGAENAFDETKKMINCYK</sequence>
<evidence type="ECO:0000256" key="10">
    <source>
        <dbReference type="SAM" id="Coils"/>
    </source>
</evidence>
<proteinExistence type="inferred from homology"/>
<keyword evidence="6" id="KW-0961">Cell wall biogenesis/degradation</keyword>
<dbReference type="EMBL" id="PFKZ01000008">
    <property type="protein sequence ID" value="PIY59721.1"/>
    <property type="molecule type" value="Genomic_DNA"/>
</dbReference>
<feature type="domain" description="Peptidase S11 D-alanyl-D-alanine carboxypeptidase A N-terminal" evidence="11">
    <location>
        <begin position="146"/>
        <end position="365"/>
    </location>
</feature>
<dbReference type="InterPro" id="IPR012338">
    <property type="entry name" value="Beta-lactam/transpept-like"/>
</dbReference>
<dbReference type="GO" id="GO:0009002">
    <property type="term" value="F:serine-type D-Ala-D-Ala carboxypeptidase activity"/>
    <property type="evidence" value="ECO:0007669"/>
    <property type="project" value="InterPro"/>
</dbReference>
<dbReference type="Gene3D" id="3.40.710.10">
    <property type="entry name" value="DD-peptidase/beta-lactamase superfamily"/>
    <property type="match status" value="1"/>
</dbReference>
<evidence type="ECO:0000256" key="7">
    <source>
        <dbReference type="PIRSR" id="PIRSR618044-1"/>
    </source>
</evidence>
<feature type="binding site" evidence="8">
    <location>
        <position position="335"/>
    </location>
    <ligand>
        <name>substrate</name>
    </ligand>
</feature>
<dbReference type="InterPro" id="IPR018044">
    <property type="entry name" value="Peptidase_S11"/>
</dbReference>
<evidence type="ECO:0000256" key="4">
    <source>
        <dbReference type="ARBA" id="ARBA00022960"/>
    </source>
</evidence>
<evidence type="ECO:0000256" key="9">
    <source>
        <dbReference type="RuleBase" id="RU004016"/>
    </source>
</evidence>
<evidence type="ECO:0000313" key="12">
    <source>
        <dbReference type="EMBL" id="PIY59721.1"/>
    </source>
</evidence>
<gene>
    <name evidence="12" type="ORF">COY96_00240</name>
</gene>
<dbReference type="GO" id="GO:0071555">
    <property type="term" value="P:cell wall organization"/>
    <property type="evidence" value="ECO:0007669"/>
    <property type="project" value="UniProtKB-KW"/>
</dbReference>
<keyword evidence="4" id="KW-0133">Cell shape</keyword>
<keyword evidence="3" id="KW-0378">Hydrolase</keyword>
<protein>
    <recommendedName>
        <fullName evidence="11">Peptidase S11 D-alanyl-D-alanine carboxypeptidase A N-terminal domain-containing protein</fullName>
    </recommendedName>
</protein>
<evidence type="ECO:0000256" key="8">
    <source>
        <dbReference type="PIRSR" id="PIRSR618044-2"/>
    </source>
</evidence>
<dbReference type="Pfam" id="PF00768">
    <property type="entry name" value="Peptidase_S11"/>
    <property type="match status" value="1"/>
</dbReference>